<dbReference type="KEGG" id="smo:SELMODRAFT_405626"/>
<evidence type="ECO:0000313" key="3">
    <source>
        <dbReference type="Proteomes" id="UP000001514"/>
    </source>
</evidence>
<sequence length="210" mass="23335">MHQVSPLNSIWKFLDVSEIVSLVLRARNPRARTIYWKLVFCMGDNSSKGRGSELPASWLRSKLIRNLEGNTVACYISSNVENKAATRRRVGLLLQLHRLYGDKISSWIVLLTTGKSEYKFYCSGTLARGIEWLATLAPAQPELHAVDLRDLVAEKLYSTLNLSREETKAGPGDYFFSKALHDATAEVTNAASTSPSHWPPPNLATSSSLV</sequence>
<reference evidence="2 3" key="1">
    <citation type="journal article" date="2011" name="Science">
        <title>The Selaginella genome identifies genetic changes associated with the evolution of vascular plants.</title>
        <authorList>
            <person name="Banks J.A."/>
            <person name="Nishiyama T."/>
            <person name="Hasebe M."/>
            <person name="Bowman J.L."/>
            <person name="Gribskov M."/>
            <person name="dePamphilis C."/>
            <person name="Albert V.A."/>
            <person name="Aono N."/>
            <person name="Aoyama T."/>
            <person name="Ambrose B.A."/>
            <person name="Ashton N.W."/>
            <person name="Axtell M.J."/>
            <person name="Barker E."/>
            <person name="Barker M.S."/>
            <person name="Bennetzen J.L."/>
            <person name="Bonawitz N.D."/>
            <person name="Chapple C."/>
            <person name="Cheng C."/>
            <person name="Correa L.G."/>
            <person name="Dacre M."/>
            <person name="DeBarry J."/>
            <person name="Dreyer I."/>
            <person name="Elias M."/>
            <person name="Engstrom E.M."/>
            <person name="Estelle M."/>
            <person name="Feng L."/>
            <person name="Finet C."/>
            <person name="Floyd S.K."/>
            <person name="Frommer W.B."/>
            <person name="Fujita T."/>
            <person name="Gramzow L."/>
            <person name="Gutensohn M."/>
            <person name="Harholt J."/>
            <person name="Hattori M."/>
            <person name="Heyl A."/>
            <person name="Hirai T."/>
            <person name="Hiwatashi Y."/>
            <person name="Ishikawa M."/>
            <person name="Iwata M."/>
            <person name="Karol K.G."/>
            <person name="Koehler B."/>
            <person name="Kolukisaoglu U."/>
            <person name="Kubo M."/>
            <person name="Kurata T."/>
            <person name="Lalonde S."/>
            <person name="Li K."/>
            <person name="Li Y."/>
            <person name="Litt A."/>
            <person name="Lyons E."/>
            <person name="Manning G."/>
            <person name="Maruyama T."/>
            <person name="Michael T.P."/>
            <person name="Mikami K."/>
            <person name="Miyazaki S."/>
            <person name="Morinaga S."/>
            <person name="Murata T."/>
            <person name="Mueller-Roeber B."/>
            <person name="Nelson D.R."/>
            <person name="Obara M."/>
            <person name="Oguri Y."/>
            <person name="Olmstead R.G."/>
            <person name="Onodera N."/>
            <person name="Petersen B.L."/>
            <person name="Pils B."/>
            <person name="Prigge M."/>
            <person name="Rensing S.A."/>
            <person name="Riano-Pachon D.M."/>
            <person name="Roberts A.W."/>
            <person name="Sato Y."/>
            <person name="Scheller H.V."/>
            <person name="Schulz B."/>
            <person name="Schulz C."/>
            <person name="Shakirov E.V."/>
            <person name="Shibagaki N."/>
            <person name="Shinohara N."/>
            <person name="Shippen D.E."/>
            <person name="Soerensen I."/>
            <person name="Sotooka R."/>
            <person name="Sugimoto N."/>
            <person name="Sugita M."/>
            <person name="Sumikawa N."/>
            <person name="Tanurdzic M."/>
            <person name="Theissen G."/>
            <person name="Ulvskov P."/>
            <person name="Wakazuki S."/>
            <person name="Weng J.K."/>
            <person name="Willats W.W."/>
            <person name="Wipf D."/>
            <person name="Wolf P.G."/>
            <person name="Yang L."/>
            <person name="Zimmer A.D."/>
            <person name="Zhu Q."/>
            <person name="Mitros T."/>
            <person name="Hellsten U."/>
            <person name="Loque D."/>
            <person name="Otillar R."/>
            <person name="Salamov A."/>
            <person name="Schmutz J."/>
            <person name="Shapiro H."/>
            <person name="Lindquist E."/>
            <person name="Lucas S."/>
            <person name="Rokhsar D."/>
            <person name="Grigoriev I.V."/>
        </authorList>
    </citation>
    <scope>NUCLEOTIDE SEQUENCE [LARGE SCALE GENOMIC DNA]</scope>
</reference>
<evidence type="ECO:0000256" key="1">
    <source>
        <dbReference type="SAM" id="MobiDB-lite"/>
    </source>
</evidence>
<proteinExistence type="predicted"/>
<dbReference type="STRING" id="88036.D8QZ67"/>
<dbReference type="HOGENOM" id="CLU_1312003_0_0_1"/>
<dbReference type="EMBL" id="GL377569">
    <property type="protein sequence ID" value="EFJ34739.1"/>
    <property type="molecule type" value="Genomic_DNA"/>
</dbReference>
<protein>
    <submittedName>
        <fullName evidence="2">Uncharacterized protein</fullName>
    </submittedName>
</protein>
<feature type="region of interest" description="Disordered" evidence="1">
    <location>
        <begin position="190"/>
        <end position="210"/>
    </location>
</feature>
<accession>D8QZ67</accession>
<evidence type="ECO:0000313" key="2">
    <source>
        <dbReference type="EMBL" id="EFJ34739.1"/>
    </source>
</evidence>
<organism evidence="3">
    <name type="scientific">Selaginella moellendorffii</name>
    <name type="common">Spikemoss</name>
    <dbReference type="NCBI Taxonomy" id="88036"/>
    <lineage>
        <taxon>Eukaryota</taxon>
        <taxon>Viridiplantae</taxon>
        <taxon>Streptophyta</taxon>
        <taxon>Embryophyta</taxon>
        <taxon>Tracheophyta</taxon>
        <taxon>Lycopodiopsida</taxon>
        <taxon>Selaginellales</taxon>
        <taxon>Selaginellaceae</taxon>
        <taxon>Selaginella</taxon>
    </lineage>
</organism>
<name>D8QZ67_SELML</name>
<dbReference type="Proteomes" id="UP000001514">
    <property type="component" value="Unassembled WGS sequence"/>
</dbReference>
<dbReference type="AlphaFoldDB" id="D8QZ67"/>
<keyword evidence="3" id="KW-1185">Reference proteome</keyword>
<dbReference type="Gramene" id="EFJ34739">
    <property type="protein sequence ID" value="EFJ34739"/>
    <property type="gene ID" value="SELMODRAFT_405626"/>
</dbReference>
<gene>
    <name evidence="2" type="ORF">SELMODRAFT_405626</name>
</gene>
<dbReference type="InParanoid" id="D8QZ67"/>